<dbReference type="InterPro" id="IPR006282">
    <property type="entry name" value="Thi_PPkinase"/>
</dbReference>
<evidence type="ECO:0000256" key="2">
    <source>
        <dbReference type="ARBA" id="ARBA00022741"/>
    </source>
</evidence>
<keyword evidence="1" id="KW-0808">Transferase</keyword>
<dbReference type="SUPFAM" id="SSF63999">
    <property type="entry name" value="Thiamin pyrophosphokinase, catalytic domain"/>
    <property type="match status" value="1"/>
</dbReference>
<accession>A0ABP7EGG0</accession>
<dbReference type="Pfam" id="PF04263">
    <property type="entry name" value="TPK_catalytic"/>
    <property type="match status" value="1"/>
</dbReference>
<dbReference type="InterPro" id="IPR007373">
    <property type="entry name" value="Thiamin_PyroPKinase_B1-bd"/>
</dbReference>
<dbReference type="Pfam" id="PF04265">
    <property type="entry name" value="TPK_B1_binding"/>
    <property type="match status" value="1"/>
</dbReference>
<name>A0ABP7EGG0_9STAP</name>
<keyword evidence="2" id="KW-0547">Nucleotide-binding</keyword>
<keyword evidence="3" id="KW-0418">Kinase</keyword>
<gene>
    <name evidence="7" type="ORF">GCM10022378_06250</name>
</gene>
<keyword evidence="8" id="KW-1185">Reference proteome</keyword>
<evidence type="ECO:0000256" key="1">
    <source>
        <dbReference type="ARBA" id="ARBA00022679"/>
    </source>
</evidence>
<dbReference type="EMBL" id="BAABCK010000013">
    <property type="protein sequence ID" value="GAA3718792.1"/>
    <property type="molecule type" value="Genomic_DNA"/>
</dbReference>
<dbReference type="PANTHER" id="PTHR41299:SF1">
    <property type="entry name" value="THIAMINE PYROPHOSPHOKINASE"/>
    <property type="match status" value="1"/>
</dbReference>
<dbReference type="CDD" id="cd07995">
    <property type="entry name" value="TPK"/>
    <property type="match status" value="1"/>
</dbReference>
<organism evidence="7 8">
    <name type="scientific">Salinicoccus jeotgali</name>
    <dbReference type="NCBI Taxonomy" id="381634"/>
    <lineage>
        <taxon>Bacteria</taxon>
        <taxon>Bacillati</taxon>
        <taxon>Bacillota</taxon>
        <taxon>Bacilli</taxon>
        <taxon>Bacillales</taxon>
        <taxon>Staphylococcaceae</taxon>
        <taxon>Salinicoccus</taxon>
    </lineage>
</organism>
<feature type="domain" description="Thiamin pyrophosphokinase thiamin-binding" evidence="6">
    <location>
        <begin position="136"/>
        <end position="201"/>
    </location>
</feature>
<dbReference type="SMART" id="SM00983">
    <property type="entry name" value="TPK_B1_binding"/>
    <property type="match status" value="1"/>
</dbReference>
<dbReference type="RefSeq" id="WP_344701322.1">
    <property type="nucleotide sequence ID" value="NZ_BAABCK010000013.1"/>
</dbReference>
<keyword evidence="4" id="KW-0067">ATP-binding</keyword>
<evidence type="ECO:0000313" key="7">
    <source>
        <dbReference type="EMBL" id="GAA3718792.1"/>
    </source>
</evidence>
<reference evidence="8" key="1">
    <citation type="journal article" date="2019" name="Int. J. Syst. Evol. Microbiol.">
        <title>The Global Catalogue of Microorganisms (GCM) 10K type strain sequencing project: providing services to taxonomists for standard genome sequencing and annotation.</title>
        <authorList>
            <consortium name="The Broad Institute Genomics Platform"/>
            <consortium name="The Broad Institute Genome Sequencing Center for Infectious Disease"/>
            <person name="Wu L."/>
            <person name="Ma J."/>
        </authorList>
    </citation>
    <scope>NUCLEOTIDE SEQUENCE [LARGE SCALE GENOMIC DNA]</scope>
    <source>
        <strain evidence="8">JCM 16981</strain>
    </source>
</reference>
<evidence type="ECO:0000259" key="6">
    <source>
        <dbReference type="SMART" id="SM00983"/>
    </source>
</evidence>
<evidence type="ECO:0000256" key="4">
    <source>
        <dbReference type="ARBA" id="ARBA00022840"/>
    </source>
</evidence>
<evidence type="ECO:0000256" key="5">
    <source>
        <dbReference type="NCBIfam" id="TIGR01378"/>
    </source>
</evidence>
<dbReference type="PANTHER" id="PTHR41299">
    <property type="entry name" value="THIAMINE PYROPHOSPHOKINASE"/>
    <property type="match status" value="1"/>
</dbReference>
<dbReference type="InterPro" id="IPR036759">
    <property type="entry name" value="TPK_catalytic_sf"/>
</dbReference>
<dbReference type="SUPFAM" id="SSF63862">
    <property type="entry name" value="Thiamin pyrophosphokinase, substrate-binding domain"/>
    <property type="match status" value="1"/>
</dbReference>
<proteinExistence type="predicted"/>
<evidence type="ECO:0000256" key="3">
    <source>
        <dbReference type="ARBA" id="ARBA00022777"/>
    </source>
</evidence>
<dbReference type="NCBIfam" id="TIGR01378">
    <property type="entry name" value="thi_PPkinase"/>
    <property type="match status" value="1"/>
</dbReference>
<dbReference type="InterPro" id="IPR007371">
    <property type="entry name" value="TPK_catalytic"/>
</dbReference>
<dbReference type="InterPro" id="IPR053149">
    <property type="entry name" value="TPK"/>
</dbReference>
<dbReference type="InterPro" id="IPR036371">
    <property type="entry name" value="TPK_B1-bd_sf"/>
</dbReference>
<comment type="caution">
    <text evidence="7">The sequence shown here is derived from an EMBL/GenBank/DDBJ whole genome shotgun (WGS) entry which is preliminary data.</text>
</comment>
<sequence length="208" mass="23141">MHINVLVRESKKGIVEAIRPGEWAGVDRGAYLLLKEGIHPKYTYGDFDSVDDGEWAFITRHMAVTPVPTRKDDTDLEICLKDLVAKGYLSIDVYGATGGRLDHTLANIFLLTRSSFSKANIRLIDHQNIMQLLPAGQHTVAKAEGMRYVSFLPLAAGGNLSLGGFEYDLDNVELEVGRTLTISNEFKEEYASVHTDATIIMIQSRDDR</sequence>
<evidence type="ECO:0000313" key="8">
    <source>
        <dbReference type="Proteomes" id="UP001500920"/>
    </source>
</evidence>
<protein>
    <recommendedName>
        <fullName evidence="5">Thiamine diphosphokinase</fullName>
        <ecNumber evidence="5">2.7.6.2</ecNumber>
    </recommendedName>
</protein>
<dbReference type="Proteomes" id="UP001500920">
    <property type="component" value="Unassembled WGS sequence"/>
</dbReference>
<dbReference type="Gene3D" id="3.40.50.10240">
    <property type="entry name" value="Thiamin pyrophosphokinase, catalytic domain"/>
    <property type="match status" value="1"/>
</dbReference>
<dbReference type="EC" id="2.7.6.2" evidence="5"/>